<feature type="compositionally biased region" description="Polar residues" evidence="1">
    <location>
        <begin position="392"/>
        <end position="402"/>
    </location>
</feature>
<dbReference type="Proteomes" id="UP000242474">
    <property type="component" value="Unassembled WGS sequence"/>
</dbReference>
<sequence length="663" mass="75825">MSLTAEQVLEKTQQNGSFDKLRKELFEAFISSERCKAFEKNVNVLLQTISEDPEMRWTKDKAKFLERQLLEHFERNRELERIDKDARNFWLVPERRNRLNNCITQGIEELCDSGTSTEDRIKRRKVVTRSLELDPPRLPPRGSRGASRGHNYYRRGDSVAAFLATTDALCQTSQYICLLMEVSACDALKGSYTVEDLDKTGTDEQHTWVVYWDQILAIKRPYEQVYRPGDQVYALFRDDYGGDAAVSTEFFPGRVEQVSQMVLAIQFDTGEICHVYYDEVFAAGRVGFMRQMSDERRKLNKADAMVEVNGRFLPSFTGFWPETAQPALGKHGHKVRYREPPHLLIEHKPRTAVHKWEQSTTRAITPSARESRSAVYHETVDANGSDMELDSTGESPLASSRGTIYKKPADLKPITIPQVPSETVGSALSARLSSTSIQEYTSSRRVSQTDLQRTNDVETVQSQRTAERKSTTETVPVSTSSEDGEIEAGEEGEVHDPSLPAVTPMESTKSRDMSPSMRRPSMSRSSVRYGERESRWDRRTPPYRERRRSYSRRSGYPRDDSRTRDRSTSVRRHNSRYHLSGYPDDYRSRINTHSRSRSPARPMIREMGPSSHVTSHVATSLQPTPFGAQSSTESGPWSPSYGRYTSPRRTPPLHGTTHYRDYR</sequence>
<name>A0A2G5B8L3_COERN</name>
<dbReference type="OrthoDB" id="5579731at2759"/>
<gene>
    <name evidence="2" type="ORF">COEREDRAFT_82120</name>
</gene>
<reference evidence="2 3" key="1">
    <citation type="journal article" date="2015" name="Genome Biol. Evol.">
        <title>Phylogenomic analyses indicate that early fungi evolved digesting cell walls of algal ancestors of land plants.</title>
        <authorList>
            <person name="Chang Y."/>
            <person name="Wang S."/>
            <person name="Sekimoto S."/>
            <person name="Aerts A.L."/>
            <person name="Choi C."/>
            <person name="Clum A."/>
            <person name="LaButti K.M."/>
            <person name="Lindquist E.A."/>
            <person name="Yee Ngan C."/>
            <person name="Ohm R.A."/>
            <person name="Salamov A.A."/>
            <person name="Grigoriev I.V."/>
            <person name="Spatafora J.W."/>
            <person name="Berbee M.L."/>
        </authorList>
    </citation>
    <scope>NUCLEOTIDE SEQUENCE [LARGE SCALE GENOMIC DNA]</scope>
    <source>
        <strain evidence="2 3">NRRL 1564</strain>
    </source>
</reference>
<feature type="compositionally biased region" description="Polar residues" evidence="1">
    <location>
        <begin position="436"/>
        <end position="464"/>
    </location>
</feature>
<feature type="region of interest" description="Disordered" evidence="1">
    <location>
        <begin position="381"/>
        <end position="404"/>
    </location>
</feature>
<accession>A0A2G5B8L3</accession>
<feature type="compositionally biased region" description="Basic and acidic residues" evidence="1">
    <location>
        <begin position="529"/>
        <end position="544"/>
    </location>
</feature>
<proteinExistence type="predicted"/>
<dbReference type="AlphaFoldDB" id="A0A2G5B8L3"/>
<evidence type="ECO:0000256" key="1">
    <source>
        <dbReference type="SAM" id="MobiDB-lite"/>
    </source>
</evidence>
<evidence type="ECO:0000313" key="3">
    <source>
        <dbReference type="Proteomes" id="UP000242474"/>
    </source>
</evidence>
<feature type="compositionally biased region" description="Acidic residues" evidence="1">
    <location>
        <begin position="482"/>
        <end position="493"/>
    </location>
</feature>
<feature type="region of interest" description="Disordered" evidence="1">
    <location>
        <begin position="436"/>
        <end position="663"/>
    </location>
</feature>
<keyword evidence="3" id="KW-1185">Reference proteome</keyword>
<organism evidence="2 3">
    <name type="scientific">Coemansia reversa (strain ATCC 12441 / NRRL 1564)</name>
    <dbReference type="NCBI Taxonomy" id="763665"/>
    <lineage>
        <taxon>Eukaryota</taxon>
        <taxon>Fungi</taxon>
        <taxon>Fungi incertae sedis</taxon>
        <taxon>Zoopagomycota</taxon>
        <taxon>Kickxellomycotina</taxon>
        <taxon>Kickxellomycetes</taxon>
        <taxon>Kickxellales</taxon>
        <taxon>Kickxellaceae</taxon>
        <taxon>Coemansia</taxon>
    </lineage>
</organism>
<evidence type="ECO:0008006" key="4">
    <source>
        <dbReference type="Google" id="ProtNLM"/>
    </source>
</evidence>
<evidence type="ECO:0000313" key="2">
    <source>
        <dbReference type="EMBL" id="PIA15373.1"/>
    </source>
</evidence>
<feature type="compositionally biased region" description="Low complexity" evidence="1">
    <location>
        <begin position="472"/>
        <end position="481"/>
    </location>
</feature>
<feature type="compositionally biased region" description="Polar residues" evidence="1">
    <location>
        <begin position="611"/>
        <end position="637"/>
    </location>
</feature>
<protein>
    <recommendedName>
        <fullName evidence="4">SGF29 C-terminal domain-containing protein</fullName>
    </recommendedName>
</protein>
<dbReference type="EMBL" id="KZ303508">
    <property type="protein sequence ID" value="PIA15373.1"/>
    <property type="molecule type" value="Genomic_DNA"/>
</dbReference>
<feature type="compositionally biased region" description="Basic and acidic residues" evidence="1">
    <location>
        <begin position="556"/>
        <end position="568"/>
    </location>
</feature>
<feature type="compositionally biased region" description="Low complexity" evidence="1">
    <location>
        <begin position="513"/>
        <end position="526"/>
    </location>
</feature>